<dbReference type="EMBL" id="SLZZ01000029">
    <property type="protein sequence ID" value="TCS75419.1"/>
    <property type="molecule type" value="Genomic_DNA"/>
</dbReference>
<keyword evidence="2" id="KW-1185">Reference proteome</keyword>
<dbReference type="RefSeq" id="WP_132383336.1">
    <property type="nucleotide sequence ID" value="NZ_SLZZ01000029.1"/>
</dbReference>
<accession>A0A4R3K1E0</accession>
<dbReference type="AlphaFoldDB" id="A0A4R3K1E0"/>
<protein>
    <submittedName>
        <fullName evidence="1">Uncharacterized protein</fullName>
    </submittedName>
</protein>
<proteinExistence type="predicted"/>
<sequence>MIVQQTLIKYPQASFDLMTPVGFVFLTPEAAKELLSGKSVTGHPGVSECARLVTADELLNQEVISSDYSNNVWHILSDFPQMEQDSAPPEQGVKLC</sequence>
<evidence type="ECO:0000313" key="1">
    <source>
        <dbReference type="EMBL" id="TCS75419.1"/>
    </source>
</evidence>
<reference evidence="1 2" key="1">
    <citation type="submission" date="2019-03" db="EMBL/GenBank/DDBJ databases">
        <title>Genomic Encyclopedia of Type Strains, Phase IV (KMG-IV): sequencing the most valuable type-strain genomes for metagenomic binning, comparative biology and taxonomic classification.</title>
        <authorList>
            <person name="Goeker M."/>
        </authorList>
    </citation>
    <scope>NUCLEOTIDE SEQUENCE [LARGE SCALE GENOMIC DNA]</scope>
    <source>
        <strain evidence="1 2">DSM 29489</strain>
    </source>
</reference>
<gene>
    <name evidence="1" type="ORF">EDD59_12931</name>
</gene>
<comment type="caution">
    <text evidence="1">The sequence shown here is derived from an EMBL/GenBank/DDBJ whole genome shotgun (WGS) entry which is preliminary data.</text>
</comment>
<dbReference type="OrthoDB" id="1858648at2"/>
<name>A0A4R3K1E0_9FIRM</name>
<evidence type="ECO:0000313" key="2">
    <source>
        <dbReference type="Proteomes" id="UP000295726"/>
    </source>
</evidence>
<organism evidence="1 2">
    <name type="scientific">Muricomes intestini</name>
    <dbReference type="NCBI Taxonomy" id="1796634"/>
    <lineage>
        <taxon>Bacteria</taxon>
        <taxon>Bacillati</taxon>
        <taxon>Bacillota</taxon>
        <taxon>Clostridia</taxon>
        <taxon>Lachnospirales</taxon>
        <taxon>Lachnospiraceae</taxon>
        <taxon>Muricomes</taxon>
    </lineage>
</organism>
<dbReference type="Proteomes" id="UP000295726">
    <property type="component" value="Unassembled WGS sequence"/>
</dbReference>